<keyword evidence="2" id="KW-1185">Reference proteome</keyword>
<evidence type="ECO:0000313" key="1">
    <source>
        <dbReference type="EMBL" id="GFO32616.1"/>
    </source>
</evidence>
<gene>
    <name evidence="1" type="ORF">PoB_005912100</name>
</gene>
<dbReference type="AlphaFoldDB" id="A0AAV4CIB9"/>
<accession>A0AAV4CIB9</accession>
<proteinExistence type="predicted"/>
<sequence length="147" mass="16867">MTGVDEFSVILPCSALDSTQRGGKKLETIKMLSENELRRIEMKYRSVASSIHYHVIRASSWHLRRTFSQRSTGAVAVSHVVSLEAKGNMLEELFTSENYDCAWLDVRMISSLALYYYQLFDQHFESSVVQERVLGDLVENAMFTCWS</sequence>
<comment type="caution">
    <text evidence="1">The sequence shown here is derived from an EMBL/GenBank/DDBJ whole genome shotgun (WGS) entry which is preliminary data.</text>
</comment>
<protein>
    <submittedName>
        <fullName evidence="1">Uncharacterized protein</fullName>
    </submittedName>
</protein>
<name>A0AAV4CIB9_9GAST</name>
<dbReference type="Proteomes" id="UP000735302">
    <property type="component" value="Unassembled WGS sequence"/>
</dbReference>
<organism evidence="1 2">
    <name type="scientific">Plakobranchus ocellatus</name>
    <dbReference type="NCBI Taxonomy" id="259542"/>
    <lineage>
        <taxon>Eukaryota</taxon>
        <taxon>Metazoa</taxon>
        <taxon>Spiralia</taxon>
        <taxon>Lophotrochozoa</taxon>
        <taxon>Mollusca</taxon>
        <taxon>Gastropoda</taxon>
        <taxon>Heterobranchia</taxon>
        <taxon>Euthyneura</taxon>
        <taxon>Panpulmonata</taxon>
        <taxon>Sacoglossa</taxon>
        <taxon>Placobranchoidea</taxon>
        <taxon>Plakobranchidae</taxon>
        <taxon>Plakobranchus</taxon>
    </lineage>
</organism>
<evidence type="ECO:0000313" key="2">
    <source>
        <dbReference type="Proteomes" id="UP000735302"/>
    </source>
</evidence>
<dbReference type="EMBL" id="BLXT01006644">
    <property type="protein sequence ID" value="GFO32616.1"/>
    <property type="molecule type" value="Genomic_DNA"/>
</dbReference>
<reference evidence="1 2" key="1">
    <citation type="journal article" date="2021" name="Elife">
        <title>Chloroplast acquisition without the gene transfer in kleptoplastic sea slugs, Plakobranchus ocellatus.</title>
        <authorList>
            <person name="Maeda T."/>
            <person name="Takahashi S."/>
            <person name="Yoshida T."/>
            <person name="Shimamura S."/>
            <person name="Takaki Y."/>
            <person name="Nagai Y."/>
            <person name="Toyoda A."/>
            <person name="Suzuki Y."/>
            <person name="Arimoto A."/>
            <person name="Ishii H."/>
            <person name="Satoh N."/>
            <person name="Nishiyama T."/>
            <person name="Hasebe M."/>
            <person name="Maruyama T."/>
            <person name="Minagawa J."/>
            <person name="Obokata J."/>
            <person name="Shigenobu S."/>
        </authorList>
    </citation>
    <scope>NUCLEOTIDE SEQUENCE [LARGE SCALE GENOMIC DNA]</scope>
</reference>